<proteinExistence type="predicted"/>
<sequence length="85" mass="9698">MRIARPWPRKTMDDYTRRRLYLRVGQVIMVAGGIMAVVHWLTHLEAFGPEQPPLWLDLAVGYPMAMLLLVLGGVVASRKPKTRNN</sequence>
<name>A0A840XQV0_9MICO</name>
<feature type="transmembrane region" description="Helical" evidence="1">
    <location>
        <begin position="20"/>
        <end position="42"/>
    </location>
</feature>
<gene>
    <name evidence="2" type="ORF">BJ959_001805</name>
</gene>
<organism evidence="2 3">
    <name type="scientific">Microcella frigidaquae</name>
    <dbReference type="NCBI Taxonomy" id="424758"/>
    <lineage>
        <taxon>Bacteria</taxon>
        <taxon>Bacillati</taxon>
        <taxon>Actinomycetota</taxon>
        <taxon>Actinomycetes</taxon>
        <taxon>Micrococcales</taxon>
        <taxon>Microbacteriaceae</taxon>
        <taxon>Microcella</taxon>
    </lineage>
</organism>
<evidence type="ECO:0000256" key="1">
    <source>
        <dbReference type="SAM" id="Phobius"/>
    </source>
</evidence>
<protein>
    <recommendedName>
        <fullName evidence="4">DUF3098 domain-containing protein</fullName>
    </recommendedName>
</protein>
<dbReference type="AlphaFoldDB" id="A0A840XQV0"/>
<comment type="caution">
    <text evidence="2">The sequence shown here is derived from an EMBL/GenBank/DDBJ whole genome shotgun (WGS) entry which is preliminary data.</text>
</comment>
<dbReference type="EMBL" id="JACHBS010000001">
    <property type="protein sequence ID" value="MBB5618309.1"/>
    <property type="molecule type" value="Genomic_DNA"/>
</dbReference>
<keyword evidence="1" id="KW-1133">Transmembrane helix</keyword>
<dbReference type="RefSeq" id="WP_183321959.1">
    <property type="nucleotide sequence ID" value="NZ_JACHBS010000001.1"/>
</dbReference>
<evidence type="ECO:0008006" key="4">
    <source>
        <dbReference type="Google" id="ProtNLM"/>
    </source>
</evidence>
<evidence type="ECO:0000313" key="2">
    <source>
        <dbReference type="EMBL" id="MBB5618309.1"/>
    </source>
</evidence>
<keyword evidence="3" id="KW-1185">Reference proteome</keyword>
<keyword evidence="1" id="KW-0472">Membrane</keyword>
<keyword evidence="1" id="KW-0812">Transmembrane</keyword>
<dbReference type="Proteomes" id="UP000552883">
    <property type="component" value="Unassembled WGS sequence"/>
</dbReference>
<accession>A0A840XQV0</accession>
<feature type="transmembrane region" description="Helical" evidence="1">
    <location>
        <begin position="54"/>
        <end position="76"/>
    </location>
</feature>
<reference evidence="2 3" key="1">
    <citation type="submission" date="2020-08" db="EMBL/GenBank/DDBJ databases">
        <title>Sequencing the genomes of 1000 actinobacteria strains.</title>
        <authorList>
            <person name="Klenk H.-P."/>
        </authorList>
    </citation>
    <scope>NUCLEOTIDE SEQUENCE [LARGE SCALE GENOMIC DNA]</scope>
    <source>
        <strain evidence="2 3">DSM 23889</strain>
    </source>
</reference>
<evidence type="ECO:0000313" key="3">
    <source>
        <dbReference type="Proteomes" id="UP000552883"/>
    </source>
</evidence>